<dbReference type="PRINTS" id="PR00081">
    <property type="entry name" value="GDHRDH"/>
</dbReference>
<dbReference type="RefSeq" id="WP_135501553.1">
    <property type="nucleotide sequence ID" value="NZ_JACHHE010000003.1"/>
</dbReference>
<dbReference type="InterPro" id="IPR002347">
    <property type="entry name" value="SDR_fam"/>
</dbReference>
<dbReference type="PRINTS" id="PR00080">
    <property type="entry name" value="SDRFAMILY"/>
</dbReference>
<name>A0A7W8CTW2_9BACL</name>
<dbReference type="GO" id="GO:0016616">
    <property type="term" value="F:oxidoreductase activity, acting on the CH-OH group of donors, NAD or NADP as acceptor"/>
    <property type="evidence" value="ECO:0007669"/>
    <property type="project" value="UniProtKB-ARBA"/>
</dbReference>
<dbReference type="InterPro" id="IPR020904">
    <property type="entry name" value="Sc_DH/Rdtase_CS"/>
</dbReference>
<comment type="caution">
    <text evidence="4">The sequence shown here is derived from an EMBL/GenBank/DDBJ whole genome shotgun (WGS) entry which is preliminary data.</text>
</comment>
<dbReference type="PANTHER" id="PTHR43115:SF4">
    <property type="entry name" value="DEHYDROGENASE_REDUCTASE SDR FAMILY MEMBER 11"/>
    <property type="match status" value="1"/>
</dbReference>
<evidence type="ECO:0000313" key="5">
    <source>
        <dbReference type="Proteomes" id="UP000525923"/>
    </source>
</evidence>
<dbReference type="Pfam" id="PF00106">
    <property type="entry name" value="adh_short"/>
    <property type="match status" value="1"/>
</dbReference>
<gene>
    <name evidence="4" type="ORF">HNQ44_001546</name>
</gene>
<sequence length="245" mass="26420">MANTKTAIITGASSGIGQATAKELARKGYSVMLAARREDRLVQLKQEIEAMDGTAEIKVTDVTSADEMQALADAAIEKFGRIDVLVNNAGLMPLSFMNKRKIAEWDQMVDVNIKGVIYGIAAVLPQMEEQKSGHIINVASVAGHDVTPGSAVYSGTKFAVRAITEGLRQELDPAMDIRATIISPGAVATELSTHITDQDILDMFASGGEMKFLEAVDIARAISYAVEQPAYVDVNEILIRPRQQK</sequence>
<dbReference type="Gene3D" id="3.40.50.720">
    <property type="entry name" value="NAD(P)-binding Rossmann-like Domain"/>
    <property type="match status" value="1"/>
</dbReference>
<comment type="similarity">
    <text evidence="1 3">Belongs to the short-chain dehydrogenases/reductases (SDR) family.</text>
</comment>
<accession>A0A7W8CTW2</accession>
<dbReference type="SUPFAM" id="SSF51735">
    <property type="entry name" value="NAD(P)-binding Rossmann-fold domains"/>
    <property type="match status" value="1"/>
</dbReference>
<evidence type="ECO:0000256" key="3">
    <source>
        <dbReference type="RuleBase" id="RU000363"/>
    </source>
</evidence>
<keyword evidence="5" id="KW-1185">Reference proteome</keyword>
<reference evidence="4 5" key="1">
    <citation type="submission" date="2020-08" db="EMBL/GenBank/DDBJ databases">
        <title>Genomic Encyclopedia of Type Strains, Phase IV (KMG-IV): sequencing the most valuable type-strain genomes for metagenomic binning, comparative biology and taxonomic classification.</title>
        <authorList>
            <person name="Goeker M."/>
        </authorList>
    </citation>
    <scope>NUCLEOTIDE SEQUENCE [LARGE SCALE GENOMIC DNA]</scope>
    <source>
        <strain evidence="4 5">DSM 15895</strain>
    </source>
</reference>
<dbReference type="InterPro" id="IPR036291">
    <property type="entry name" value="NAD(P)-bd_dom_sf"/>
</dbReference>
<dbReference type="EMBL" id="JACHHE010000003">
    <property type="protein sequence ID" value="MBB5180122.1"/>
    <property type="molecule type" value="Genomic_DNA"/>
</dbReference>
<dbReference type="AlphaFoldDB" id="A0A7W8CTW2"/>
<evidence type="ECO:0000256" key="2">
    <source>
        <dbReference type="ARBA" id="ARBA00023002"/>
    </source>
</evidence>
<dbReference type="PROSITE" id="PS00061">
    <property type="entry name" value="ADH_SHORT"/>
    <property type="match status" value="1"/>
</dbReference>
<evidence type="ECO:0000313" key="4">
    <source>
        <dbReference type="EMBL" id="MBB5180122.1"/>
    </source>
</evidence>
<evidence type="ECO:0000256" key="1">
    <source>
        <dbReference type="ARBA" id="ARBA00006484"/>
    </source>
</evidence>
<dbReference type="PANTHER" id="PTHR43115">
    <property type="entry name" value="DEHYDROGENASE/REDUCTASE SDR FAMILY MEMBER 11"/>
    <property type="match status" value="1"/>
</dbReference>
<dbReference type="Proteomes" id="UP000525923">
    <property type="component" value="Unassembled WGS sequence"/>
</dbReference>
<organism evidence="4 5">
    <name type="scientific">Planococcus koreensis</name>
    <dbReference type="NCBI Taxonomy" id="112331"/>
    <lineage>
        <taxon>Bacteria</taxon>
        <taxon>Bacillati</taxon>
        <taxon>Bacillota</taxon>
        <taxon>Bacilli</taxon>
        <taxon>Bacillales</taxon>
        <taxon>Caryophanaceae</taxon>
        <taxon>Planococcus</taxon>
    </lineage>
</organism>
<dbReference type="FunFam" id="3.40.50.720:FF:000047">
    <property type="entry name" value="NADP-dependent L-serine/L-allo-threonine dehydrogenase"/>
    <property type="match status" value="1"/>
</dbReference>
<proteinExistence type="inferred from homology"/>
<protein>
    <submittedName>
        <fullName evidence="4">NADP-dependent 3-hydroxy acid dehydrogenase YdfG</fullName>
    </submittedName>
</protein>
<keyword evidence="2" id="KW-0560">Oxidoreductase</keyword>
<dbReference type="OrthoDB" id="9775296at2"/>